<keyword evidence="10 15" id="KW-0560">Oxidoreductase</keyword>
<evidence type="ECO:0000256" key="9">
    <source>
        <dbReference type="ARBA" id="ARBA00022848"/>
    </source>
</evidence>
<dbReference type="Gene3D" id="1.10.630.10">
    <property type="entry name" value="Cytochrome P450"/>
    <property type="match status" value="1"/>
</dbReference>
<comment type="subcellular location">
    <subcellularLocation>
        <location evidence="4">Endoplasmic reticulum membrane</location>
        <topology evidence="4">Peripheral membrane protein</topology>
    </subcellularLocation>
    <subcellularLocation>
        <location evidence="3">Microsome membrane</location>
        <topology evidence="3">Peripheral membrane protein</topology>
    </subcellularLocation>
</comment>
<dbReference type="PROSITE" id="PS00086">
    <property type="entry name" value="CYTOCHROME_P450"/>
    <property type="match status" value="1"/>
</dbReference>
<dbReference type="EMBL" id="KZ308377">
    <property type="protein sequence ID" value="KAG8228554.1"/>
    <property type="molecule type" value="Genomic_DNA"/>
</dbReference>
<evidence type="ECO:0000256" key="5">
    <source>
        <dbReference type="ARBA" id="ARBA00010617"/>
    </source>
</evidence>
<comment type="similarity">
    <text evidence="5 15">Belongs to the cytochrome P450 family.</text>
</comment>
<dbReference type="InterPro" id="IPR050182">
    <property type="entry name" value="Cytochrome_P450_fam2"/>
</dbReference>
<dbReference type="FunFam" id="1.10.630.10:FF:000238">
    <property type="entry name" value="Cytochrome P450 2A6"/>
    <property type="match status" value="1"/>
</dbReference>
<dbReference type="GO" id="GO:0006082">
    <property type="term" value="P:organic acid metabolic process"/>
    <property type="evidence" value="ECO:0007669"/>
    <property type="project" value="TreeGrafter"/>
</dbReference>
<dbReference type="Proteomes" id="UP000792457">
    <property type="component" value="Unassembled WGS sequence"/>
</dbReference>
<evidence type="ECO:0000256" key="2">
    <source>
        <dbReference type="ARBA" id="ARBA00003690"/>
    </source>
</evidence>
<dbReference type="CDD" id="cd20651">
    <property type="entry name" value="CYP15A1-like"/>
    <property type="match status" value="1"/>
</dbReference>
<evidence type="ECO:0000256" key="12">
    <source>
        <dbReference type="ARBA" id="ARBA00023033"/>
    </source>
</evidence>
<dbReference type="GO" id="GO:0008395">
    <property type="term" value="F:steroid hydroxylase activity"/>
    <property type="evidence" value="ECO:0007669"/>
    <property type="project" value="TreeGrafter"/>
</dbReference>
<reference evidence="16" key="1">
    <citation type="submission" date="2013-04" db="EMBL/GenBank/DDBJ databases">
        <authorList>
            <person name="Qu J."/>
            <person name="Murali S.C."/>
            <person name="Bandaranaike D."/>
            <person name="Bellair M."/>
            <person name="Blankenburg K."/>
            <person name="Chao H."/>
            <person name="Dinh H."/>
            <person name="Doddapaneni H."/>
            <person name="Downs B."/>
            <person name="Dugan-Rocha S."/>
            <person name="Elkadiri S."/>
            <person name="Gnanaolivu R.D."/>
            <person name="Hernandez B."/>
            <person name="Javaid M."/>
            <person name="Jayaseelan J.C."/>
            <person name="Lee S."/>
            <person name="Li M."/>
            <person name="Ming W."/>
            <person name="Munidasa M."/>
            <person name="Muniz J."/>
            <person name="Nguyen L."/>
            <person name="Ongeri F."/>
            <person name="Osuji N."/>
            <person name="Pu L.-L."/>
            <person name="Puazo M."/>
            <person name="Qu C."/>
            <person name="Quiroz J."/>
            <person name="Raj R."/>
            <person name="Weissenberger G."/>
            <person name="Xin Y."/>
            <person name="Zou X."/>
            <person name="Han Y."/>
            <person name="Richards S."/>
            <person name="Worley K."/>
            <person name="Muzny D."/>
            <person name="Gibbs R."/>
        </authorList>
    </citation>
    <scope>NUCLEOTIDE SEQUENCE</scope>
    <source>
        <strain evidence="16">Sampled in the wild</strain>
    </source>
</reference>
<dbReference type="InterPro" id="IPR036396">
    <property type="entry name" value="Cyt_P450_sf"/>
</dbReference>
<name>A0A8K0K6R3_LADFU</name>
<evidence type="ECO:0000313" key="17">
    <source>
        <dbReference type="Proteomes" id="UP000792457"/>
    </source>
</evidence>
<comment type="function">
    <text evidence="2">May be involved in the metabolism of insect hormones and in the breakdown of synthetic insecticides.</text>
</comment>
<evidence type="ECO:0000256" key="15">
    <source>
        <dbReference type="RuleBase" id="RU000461"/>
    </source>
</evidence>
<evidence type="ECO:0000256" key="13">
    <source>
        <dbReference type="ARBA" id="ARBA00023136"/>
    </source>
</evidence>
<dbReference type="PANTHER" id="PTHR24300">
    <property type="entry name" value="CYTOCHROME P450 508A4-RELATED"/>
    <property type="match status" value="1"/>
</dbReference>
<comment type="caution">
    <text evidence="16">The sequence shown here is derived from an EMBL/GenBank/DDBJ whole genome shotgun (WGS) entry which is preliminary data.</text>
</comment>
<sequence length="482" mass="55117">MFRKLCKKFGHQYRTLALLASEYGPIFSLRLGRHLVVVISGVEYIRQMFVREEFEGRPDTFFMRLRSMGTRKGITSTDGQNWHEQRSFAIRHLRNLGFGKQPMSKLMEEELSDLIRKFSKDLKTVKVGYKEVQGVLTDLNLAPRVLNVLWAIVAGTRFSLDDPQLIALLKLLRARSRAFDMAGGILSQFPWVRFIAPKASGYQLLLDVNSQMKAFLMESIENHKKTYVDGQIRDLIDAYICEMEARKNDPQSKFTDDQLVMVCLDLFIAGSETTSNTLRFAFLLAALHPEIQDKVQAELDSVLCNKNLMDEDHRRLPTLSDRAKLPYCDAFLAEVQRICHVTPVAGPRRTLCDTKLGGYDIPKDTVILINLRSVHMEVEHWKNPGIFNPERYLKKNDDGEWALDVHDDWLIPFGLGRRRCPGEVMAKSFLFLFFTGVLSHFQLAPDPSAPKLDDPSQDDGTIPGLTLAPHQFHLLLTPRHDK</sequence>
<dbReference type="GO" id="GO:0005506">
    <property type="term" value="F:iron ion binding"/>
    <property type="evidence" value="ECO:0007669"/>
    <property type="project" value="InterPro"/>
</dbReference>
<evidence type="ECO:0000256" key="3">
    <source>
        <dbReference type="ARBA" id="ARBA00004174"/>
    </source>
</evidence>
<evidence type="ECO:0000313" key="16">
    <source>
        <dbReference type="EMBL" id="KAG8228554.1"/>
    </source>
</evidence>
<dbReference type="GO" id="GO:0016712">
    <property type="term" value="F:oxidoreductase activity, acting on paired donors, with incorporation or reduction of molecular oxygen, reduced flavin or flavoprotein as one donor, and incorporation of one atom of oxygen"/>
    <property type="evidence" value="ECO:0007669"/>
    <property type="project" value="TreeGrafter"/>
</dbReference>
<protein>
    <recommendedName>
        <fullName evidence="18">Cytochrome P450</fullName>
    </recommendedName>
</protein>
<evidence type="ECO:0000256" key="6">
    <source>
        <dbReference type="ARBA" id="ARBA00022617"/>
    </source>
</evidence>
<keyword evidence="12 15" id="KW-0503">Monooxygenase</keyword>
<organism evidence="16 17">
    <name type="scientific">Ladona fulva</name>
    <name type="common">Scarce chaser dragonfly</name>
    <name type="synonym">Libellula fulva</name>
    <dbReference type="NCBI Taxonomy" id="123851"/>
    <lineage>
        <taxon>Eukaryota</taxon>
        <taxon>Metazoa</taxon>
        <taxon>Ecdysozoa</taxon>
        <taxon>Arthropoda</taxon>
        <taxon>Hexapoda</taxon>
        <taxon>Insecta</taxon>
        <taxon>Pterygota</taxon>
        <taxon>Palaeoptera</taxon>
        <taxon>Odonata</taxon>
        <taxon>Epiprocta</taxon>
        <taxon>Anisoptera</taxon>
        <taxon>Libelluloidea</taxon>
        <taxon>Libellulidae</taxon>
        <taxon>Ladona</taxon>
    </lineage>
</organism>
<keyword evidence="11 14" id="KW-0408">Iron</keyword>
<evidence type="ECO:0000256" key="8">
    <source>
        <dbReference type="ARBA" id="ARBA00022824"/>
    </source>
</evidence>
<feature type="binding site" description="axial binding residue" evidence="14">
    <location>
        <position position="420"/>
    </location>
    <ligand>
        <name>heme</name>
        <dbReference type="ChEBI" id="CHEBI:30413"/>
    </ligand>
    <ligandPart>
        <name>Fe</name>
        <dbReference type="ChEBI" id="CHEBI:18248"/>
    </ligandPart>
</feature>
<dbReference type="PRINTS" id="PR00463">
    <property type="entry name" value="EP450I"/>
</dbReference>
<reference evidence="16" key="2">
    <citation type="submission" date="2017-10" db="EMBL/GenBank/DDBJ databases">
        <title>Ladona fulva Genome sequencing and assembly.</title>
        <authorList>
            <person name="Murali S."/>
            <person name="Richards S."/>
            <person name="Bandaranaike D."/>
            <person name="Bellair M."/>
            <person name="Blankenburg K."/>
            <person name="Chao H."/>
            <person name="Dinh H."/>
            <person name="Doddapaneni H."/>
            <person name="Dugan-Rocha S."/>
            <person name="Elkadiri S."/>
            <person name="Gnanaolivu R."/>
            <person name="Hernandez B."/>
            <person name="Skinner E."/>
            <person name="Javaid M."/>
            <person name="Lee S."/>
            <person name="Li M."/>
            <person name="Ming W."/>
            <person name="Munidasa M."/>
            <person name="Muniz J."/>
            <person name="Nguyen L."/>
            <person name="Hughes D."/>
            <person name="Osuji N."/>
            <person name="Pu L.-L."/>
            <person name="Puazo M."/>
            <person name="Qu C."/>
            <person name="Quiroz J."/>
            <person name="Raj R."/>
            <person name="Weissenberger G."/>
            <person name="Xin Y."/>
            <person name="Zou X."/>
            <person name="Han Y."/>
            <person name="Worley K."/>
            <person name="Muzny D."/>
            <person name="Gibbs R."/>
        </authorList>
    </citation>
    <scope>NUCLEOTIDE SEQUENCE</scope>
    <source>
        <strain evidence="16">Sampled in the wild</strain>
    </source>
</reference>
<evidence type="ECO:0000256" key="7">
    <source>
        <dbReference type="ARBA" id="ARBA00022723"/>
    </source>
</evidence>
<keyword evidence="9" id="KW-0492">Microsome</keyword>
<dbReference type="PRINTS" id="PR00385">
    <property type="entry name" value="P450"/>
</dbReference>
<dbReference type="AlphaFoldDB" id="A0A8K0K6R3"/>
<dbReference type="InterPro" id="IPR017972">
    <property type="entry name" value="Cyt_P450_CS"/>
</dbReference>
<dbReference type="Pfam" id="PF00067">
    <property type="entry name" value="p450"/>
    <property type="match status" value="1"/>
</dbReference>
<dbReference type="GO" id="GO:0020037">
    <property type="term" value="F:heme binding"/>
    <property type="evidence" value="ECO:0007669"/>
    <property type="project" value="InterPro"/>
</dbReference>
<evidence type="ECO:0000256" key="11">
    <source>
        <dbReference type="ARBA" id="ARBA00023004"/>
    </source>
</evidence>
<dbReference type="InterPro" id="IPR001128">
    <property type="entry name" value="Cyt_P450"/>
</dbReference>
<evidence type="ECO:0000256" key="1">
    <source>
        <dbReference type="ARBA" id="ARBA00001971"/>
    </source>
</evidence>
<dbReference type="OrthoDB" id="3934656at2759"/>
<evidence type="ECO:0008006" key="18">
    <source>
        <dbReference type="Google" id="ProtNLM"/>
    </source>
</evidence>
<evidence type="ECO:0000256" key="14">
    <source>
        <dbReference type="PIRSR" id="PIRSR602401-1"/>
    </source>
</evidence>
<proteinExistence type="inferred from homology"/>
<keyword evidence="7 14" id="KW-0479">Metal-binding</keyword>
<keyword evidence="17" id="KW-1185">Reference proteome</keyword>
<keyword evidence="6 14" id="KW-0349">Heme</keyword>
<dbReference type="SUPFAM" id="SSF48264">
    <property type="entry name" value="Cytochrome P450"/>
    <property type="match status" value="1"/>
</dbReference>
<dbReference type="GO" id="GO:0005789">
    <property type="term" value="C:endoplasmic reticulum membrane"/>
    <property type="evidence" value="ECO:0007669"/>
    <property type="project" value="UniProtKB-SubCell"/>
</dbReference>
<accession>A0A8K0K6R3</accession>
<dbReference type="GO" id="GO:0006805">
    <property type="term" value="P:xenobiotic metabolic process"/>
    <property type="evidence" value="ECO:0007669"/>
    <property type="project" value="TreeGrafter"/>
</dbReference>
<dbReference type="PANTHER" id="PTHR24300:SF376">
    <property type="entry name" value="CYTOCHROME P450 15A1"/>
    <property type="match status" value="1"/>
</dbReference>
<evidence type="ECO:0000256" key="4">
    <source>
        <dbReference type="ARBA" id="ARBA00004406"/>
    </source>
</evidence>
<gene>
    <name evidence="16" type="ORF">J437_LFUL008632</name>
</gene>
<keyword evidence="13" id="KW-0472">Membrane</keyword>
<evidence type="ECO:0000256" key="10">
    <source>
        <dbReference type="ARBA" id="ARBA00023002"/>
    </source>
</evidence>
<keyword evidence="8" id="KW-0256">Endoplasmic reticulum</keyword>
<comment type="cofactor">
    <cofactor evidence="1 14">
        <name>heme</name>
        <dbReference type="ChEBI" id="CHEBI:30413"/>
    </cofactor>
</comment>
<dbReference type="InterPro" id="IPR002401">
    <property type="entry name" value="Cyt_P450_E_grp-I"/>
</dbReference>